<dbReference type="SUPFAM" id="SSF53756">
    <property type="entry name" value="UDP-Glycosyltransferase/glycogen phosphorylase"/>
    <property type="match status" value="1"/>
</dbReference>
<sequence length="334" mass="35945">MPGNVPVVQVGSSAAMPNRAIDLVQNIRFLGSEIGKRKPAVFLSGGNHMHLPAKFASLLSGHRQRMRLGLRASNSSVRTGGGRLAGLSRPTLTKLKYDNADFVVAVSKELATEIGQIGLGDVQCIPNGVDVARVRRMAAEPFVHPFLTEKNRSQPVLVAMGRIAHQKGFDVLIRSLAWLKVKYKAKLLVIGHGSAKNVDRLRALASKLNLSDSIDFLDYQANPFAIMSKADMFVSASRWEGASNALNEALICGLPIVATDCPAGVREALEGGKLGTLVPVDDPRALARGIIAELEMDRGLALASAVNRLDISFSLSSWVDLLAREVRLADDQPK</sequence>
<dbReference type="Pfam" id="PF13692">
    <property type="entry name" value="Glyco_trans_1_4"/>
    <property type="match status" value="1"/>
</dbReference>
<dbReference type="STRING" id="1921510.BSL82_16300"/>
<reference evidence="2" key="1">
    <citation type="submission" date="2016-11" db="EMBL/GenBank/DDBJ databases">
        <title>Complete Genome Sequence of alachlor-degrading Sphingomonas sp. strain JJ-A5.</title>
        <authorList>
            <person name="Lee H."/>
            <person name="Ka J.-O."/>
        </authorList>
    </citation>
    <scope>NUCLEOTIDE SEQUENCE [LARGE SCALE GENOMIC DNA]</scope>
    <source>
        <strain evidence="2">JJ-A5</strain>
    </source>
</reference>
<dbReference type="KEGG" id="sphj:BSL82_16300"/>
<accession>A0A1L3ZYI6</accession>
<evidence type="ECO:0000313" key="1">
    <source>
        <dbReference type="EMBL" id="API60659.1"/>
    </source>
</evidence>
<keyword evidence="2" id="KW-1185">Reference proteome</keyword>
<evidence type="ECO:0000313" key="2">
    <source>
        <dbReference type="Proteomes" id="UP000182063"/>
    </source>
</evidence>
<dbReference type="EMBL" id="CP018221">
    <property type="protein sequence ID" value="API60659.1"/>
    <property type="molecule type" value="Genomic_DNA"/>
</dbReference>
<protein>
    <recommendedName>
        <fullName evidence="3">Glycosyl transferase family 1 domain-containing protein</fullName>
    </recommendedName>
</protein>
<dbReference type="PANTHER" id="PTHR12526">
    <property type="entry name" value="GLYCOSYLTRANSFERASE"/>
    <property type="match status" value="1"/>
</dbReference>
<evidence type="ECO:0008006" key="3">
    <source>
        <dbReference type="Google" id="ProtNLM"/>
    </source>
</evidence>
<gene>
    <name evidence="1" type="ORF">BSL82_16300</name>
</gene>
<proteinExistence type="predicted"/>
<dbReference type="Proteomes" id="UP000182063">
    <property type="component" value="Chromosome"/>
</dbReference>
<dbReference type="AlphaFoldDB" id="A0A1L3ZYI6"/>
<organism evidence="1 2">
    <name type="scientific">Tardibacter chloracetimidivorans</name>
    <dbReference type="NCBI Taxonomy" id="1921510"/>
    <lineage>
        <taxon>Bacteria</taxon>
        <taxon>Pseudomonadati</taxon>
        <taxon>Pseudomonadota</taxon>
        <taxon>Alphaproteobacteria</taxon>
        <taxon>Sphingomonadales</taxon>
        <taxon>Sphingomonadaceae</taxon>
        <taxon>Tardibacter</taxon>
    </lineage>
</organism>
<dbReference type="Gene3D" id="3.40.50.2000">
    <property type="entry name" value="Glycogen Phosphorylase B"/>
    <property type="match status" value="2"/>
</dbReference>
<dbReference type="CDD" id="cd03811">
    <property type="entry name" value="GT4_GT28_WabH-like"/>
    <property type="match status" value="1"/>
</dbReference>
<name>A0A1L3ZYI6_9SPHN</name>